<dbReference type="EMBL" id="CAUYUJ010017539">
    <property type="protein sequence ID" value="CAK0875655.1"/>
    <property type="molecule type" value="Genomic_DNA"/>
</dbReference>
<sequence>MLPPRGHTRPWPGAVVASLPARRSPRSGWPPRARRREELRWGRPAATGTALPLPVVSEEEEEEEEAGGRGGGRASGDPRAACRGSKRRGPPRRLGGVGGARRASDAAGTARGGQLDFNYHNST</sequence>
<name>A0ABN9VQE8_9DINO</name>
<evidence type="ECO:0000313" key="3">
    <source>
        <dbReference type="Proteomes" id="UP001189429"/>
    </source>
</evidence>
<feature type="region of interest" description="Disordered" evidence="1">
    <location>
        <begin position="1"/>
        <end position="123"/>
    </location>
</feature>
<gene>
    <name evidence="2" type="ORF">PCOR1329_LOCUS60271</name>
</gene>
<comment type="caution">
    <text evidence="2">The sequence shown here is derived from an EMBL/GenBank/DDBJ whole genome shotgun (WGS) entry which is preliminary data.</text>
</comment>
<protein>
    <submittedName>
        <fullName evidence="2">Uncharacterized protein</fullName>
    </submittedName>
</protein>
<proteinExistence type="predicted"/>
<accession>A0ABN9VQE8</accession>
<reference evidence="2" key="1">
    <citation type="submission" date="2023-10" db="EMBL/GenBank/DDBJ databases">
        <authorList>
            <person name="Chen Y."/>
            <person name="Shah S."/>
            <person name="Dougan E. K."/>
            <person name="Thang M."/>
            <person name="Chan C."/>
        </authorList>
    </citation>
    <scope>NUCLEOTIDE SEQUENCE [LARGE SCALE GENOMIC DNA]</scope>
</reference>
<evidence type="ECO:0000256" key="1">
    <source>
        <dbReference type="SAM" id="MobiDB-lite"/>
    </source>
</evidence>
<organism evidence="2 3">
    <name type="scientific">Prorocentrum cordatum</name>
    <dbReference type="NCBI Taxonomy" id="2364126"/>
    <lineage>
        <taxon>Eukaryota</taxon>
        <taxon>Sar</taxon>
        <taxon>Alveolata</taxon>
        <taxon>Dinophyceae</taxon>
        <taxon>Prorocentrales</taxon>
        <taxon>Prorocentraceae</taxon>
        <taxon>Prorocentrum</taxon>
    </lineage>
</organism>
<evidence type="ECO:0000313" key="2">
    <source>
        <dbReference type="EMBL" id="CAK0875655.1"/>
    </source>
</evidence>
<dbReference type="Proteomes" id="UP001189429">
    <property type="component" value="Unassembled WGS sequence"/>
</dbReference>
<keyword evidence="3" id="KW-1185">Reference proteome</keyword>